<feature type="compositionally biased region" description="Basic and acidic residues" evidence="1">
    <location>
        <begin position="614"/>
        <end position="634"/>
    </location>
</feature>
<feature type="domain" description="DUF4780" evidence="2">
    <location>
        <begin position="430"/>
        <end position="595"/>
    </location>
</feature>
<proteinExistence type="predicted"/>
<reference evidence="3" key="1">
    <citation type="journal article" date="2014" name="BMC Genomics">
        <title>Characterizing the developmental transcriptome of the oriental fruit fly, Bactrocera dorsalis (Diptera: Tephritidae) through comparative genomic analysis with Drosophila melanogaster utilizing modENCODE datasets.</title>
        <authorList>
            <person name="Geib S.M."/>
            <person name="Calla B."/>
            <person name="Hall B."/>
            <person name="Hou S."/>
            <person name="Manoukis N.C."/>
        </authorList>
    </citation>
    <scope>NUCLEOTIDE SEQUENCE</scope>
    <source>
        <strain evidence="3">Punador</strain>
    </source>
</reference>
<dbReference type="AlphaFoldDB" id="A0A034WPB2"/>
<feature type="compositionally biased region" description="Low complexity" evidence="1">
    <location>
        <begin position="344"/>
        <end position="353"/>
    </location>
</feature>
<feature type="compositionally biased region" description="Gly residues" evidence="1">
    <location>
        <begin position="215"/>
        <end position="227"/>
    </location>
</feature>
<evidence type="ECO:0000313" key="3">
    <source>
        <dbReference type="EMBL" id="JAC56030.1"/>
    </source>
</evidence>
<feature type="compositionally biased region" description="Gly residues" evidence="1">
    <location>
        <begin position="197"/>
        <end position="207"/>
    </location>
</feature>
<protein>
    <recommendedName>
        <fullName evidence="2">DUF4780 domain-containing protein</fullName>
    </recommendedName>
</protein>
<dbReference type="EMBL" id="GAKP01002922">
    <property type="protein sequence ID" value="JAC56030.1"/>
    <property type="molecule type" value="Transcribed_RNA"/>
</dbReference>
<feature type="compositionally biased region" description="Low complexity" evidence="1">
    <location>
        <begin position="269"/>
        <end position="281"/>
    </location>
</feature>
<dbReference type="Pfam" id="PF16012">
    <property type="entry name" value="DUF4780"/>
    <property type="match status" value="1"/>
</dbReference>
<dbReference type="OrthoDB" id="8045787at2759"/>
<feature type="compositionally biased region" description="Gly residues" evidence="1">
    <location>
        <begin position="152"/>
        <end position="184"/>
    </location>
</feature>
<feature type="region of interest" description="Disordered" evidence="1">
    <location>
        <begin position="612"/>
        <end position="653"/>
    </location>
</feature>
<feature type="compositionally biased region" description="Low complexity" evidence="1">
    <location>
        <begin position="185"/>
        <end position="196"/>
    </location>
</feature>
<feature type="compositionally biased region" description="Gly residues" evidence="1">
    <location>
        <begin position="93"/>
        <end position="104"/>
    </location>
</feature>
<dbReference type="InterPro" id="IPR031961">
    <property type="entry name" value="DUF4780"/>
</dbReference>
<evidence type="ECO:0000259" key="2">
    <source>
        <dbReference type="Pfam" id="PF16012"/>
    </source>
</evidence>
<feature type="compositionally biased region" description="Pro residues" evidence="1">
    <location>
        <begin position="643"/>
        <end position="653"/>
    </location>
</feature>
<feature type="compositionally biased region" description="Low complexity" evidence="1">
    <location>
        <begin position="82"/>
        <end position="92"/>
    </location>
</feature>
<name>A0A034WPB2_BACDO</name>
<feature type="compositionally biased region" description="Gly residues" evidence="1">
    <location>
        <begin position="71"/>
        <end position="81"/>
    </location>
</feature>
<feature type="compositionally biased region" description="Polar residues" evidence="1">
    <location>
        <begin position="290"/>
        <end position="313"/>
    </location>
</feature>
<organism evidence="3">
    <name type="scientific">Bactrocera dorsalis</name>
    <name type="common">Oriental fruit fly</name>
    <name type="synonym">Dacus dorsalis</name>
    <dbReference type="NCBI Taxonomy" id="27457"/>
    <lineage>
        <taxon>Eukaryota</taxon>
        <taxon>Metazoa</taxon>
        <taxon>Ecdysozoa</taxon>
        <taxon>Arthropoda</taxon>
        <taxon>Hexapoda</taxon>
        <taxon>Insecta</taxon>
        <taxon>Pterygota</taxon>
        <taxon>Neoptera</taxon>
        <taxon>Endopterygota</taxon>
        <taxon>Diptera</taxon>
        <taxon>Brachycera</taxon>
        <taxon>Muscomorpha</taxon>
        <taxon>Tephritoidea</taxon>
        <taxon>Tephritidae</taxon>
        <taxon>Bactrocera</taxon>
        <taxon>Bactrocera</taxon>
    </lineage>
</organism>
<feature type="region of interest" description="Disordered" evidence="1">
    <location>
        <begin position="57"/>
        <end position="367"/>
    </location>
</feature>
<evidence type="ECO:0000256" key="1">
    <source>
        <dbReference type="SAM" id="MobiDB-lite"/>
    </source>
</evidence>
<accession>A0A034WPB2</accession>
<sequence length="653" mass="68790">MGRCRGVPFEFPTILLRLLSSPRRAGGRTNKMNSNTYSNNNYKSNERALADLLGQLVRGRNNSPPGYSRGRLGGSSGGGGPINNYGGPSMGPNGDGSVGGGLGSWGVNAPNDWNQSGGSGSGGYGRGGGGGGYGDIGSGGGSSGSMMSLMQRGGGDGGGFGGMPQGSGMNDGYGGMPQGGGMNNFGGMQQGSNYMGMSGGNQGGFGGMPSSRGMNNGGFGGGGGGGSSFPQNNNFVGDGFDNCPPPQSGRSRGTWVSGAANRSSRNVPSQSVRHSSRSSSSTHDRRNLGGSRTSLSSKGNRSGGASTSGNASKPVQALKRKAPPNSAPPAKLSTNANNDKRKSTQANQTTTQAKKPSAEANKTTAVSPRRVLTSTGGRWYQHFLSKGMKPNDAKKKAFENNNKPFTAGAEGAAPARRVRRPFPPPLDTYIRLAIFAKGFPEVILETDDLSALEERIVDEVANSSTESKLQFERLLRKPGVMVVDCANQKSADWLIDTIPKLNWESTELAICYEADIPDAYIMTLSLPRSAGQDYDQTLSLIQSQNTDLTTDSWEWVQEREDGDRSILTIRVDKESHAAIKEKRWRIFYKFGLVEVNFARYVRFAISIRSNEVGGAEKAKAKEEKSVGGGDKETTAETTNEKQPSPPPAPIISK</sequence>
<feature type="compositionally biased region" description="Gly residues" evidence="1">
    <location>
        <begin position="117"/>
        <end position="143"/>
    </location>
</feature>